<proteinExistence type="predicted"/>
<accession>A0A8S5M8Q0</accession>
<dbReference type="EMBL" id="BK014849">
    <property type="protein sequence ID" value="DAD78729.1"/>
    <property type="molecule type" value="Genomic_DNA"/>
</dbReference>
<sequence length="31" mass="3858">MIFFQAILKHIEILLEHIRPKFLESLYQWSI</sequence>
<reference evidence="1" key="1">
    <citation type="journal article" date="2021" name="Proc. Natl. Acad. Sci. U.S.A.">
        <title>A Catalog of Tens of Thousands of Viruses from Human Metagenomes Reveals Hidden Associations with Chronic Diseases.</title>
        <authorList>
            <person name="Tisza M.J."/>
            <person name="Buck C.B."/>
        </authorList>
    </citation>
    <scope>NUCLEOTIDE SEQUENCE</scope>
    <source>
        <strain evidence="1">CtB3v5</strain>
    </source>
</reference>
<evidence type="ECO:0000313" key="1">
    <source>
        <dbReference type="EMBL" id="DAD78729.1"/>
    </source>
</evidence>
<protein>
    <submittedName>
        <fullName evidence="1">Uncharacterized protein</fullName>
    </submittedName>
</protein>
<name>A0A8S5M8Q0_9CAUD</name>
<organism evidence="1">
    <name type="scientific">Siphoviridae sp. ctB3v5</name>
    <dbReference type="NCBI Taxonomy" id="2826186"/>
    <lineage>
        <taxon>Viruses</taxon>
        <taxon>Duplodnaviria</taxon>
        <taxon>Heunggongvirae</taxon>
        <taxon>Uroviricota</taxon>
        <taxon>Caudoviricetes</taxon>
    </lineage>
</organism>